<dbReference type="AlphaFoldDB" id="A0A834RHZ1"/>
<name>A0A834RHZ1_SARSC</name>
<evidence type="ECO:0000313" key="1">
    <source>
        <dbReference type="EMBL" id="KAF7496192.1"/>
    </source>
</evidence>
<reference evidence="3" key="1">
    <citation type="journal article" date="2020" name="PLoS Negl. Trop. Dis.">
        <title>High-quality nuclear genome for Sarcoptes scabiei-A critical resource for a neglected parasite.</title>
        <authorList>
            <person name="Korhonen P.K."/>
            <person name="Gasser R.B."/>
            <person name="Ma G."/>
            <person name="Wang T."/>
            <person name="Stroehlein A.J."/>
            <person name="Young N.D."/>
            <person name="Ang C.S."/>
            <person name="Fernando D.D."/>
            <person name="Lu H.C."/>
            <person name="Taylor S."/>
            <person name="Reynolds S.L."/>
            <person name="Mofiz E."/>
            <person name="Najaraj S.H."/>
            <person name="Gowda H."/>
            <person name="Madugundu A."/>
            <person name="Renuse S."/>
            <person name="Holt D."/>
            <person name="Pandey A."/>
            <person name="Papenfuss A.T."/>
            <person name="Fischer K."/>
        </authorList>
    </citation>
    <scope>NUCLEOTIDE SEQUENCE [LARGE SCALE GENOMIC DNA]</scope>
</reference>
<dbReference type="Proteomes" id="UP000070412">
    <property type="component" value="Unassembled WGS sequence"/>
</dbReference>
<gene>
    <name evidence="1" type="ORF">SSS_3357</name>
</gene>
<evidence type="ECO:0000313" key="3">
    <source>
        <dbReference type="Proteomes" id="UP000070412"/>
    </source>
</evidence>
<accession>A0A834RHZ1</accession>
<proteinExistence type="predicted"/>
<keyword evidence="3" id="KW-1185">Reference proteome</keyword>
<reference evidence="2" key="3">
    <citation type="submission" date="2022-06" db="UniProtKB">
        <authorList>
            <consortium name="EnsemblMetazoa"/>
        </authorList>
    </citation>
    <scope>IDENTIFICATION</scope>
</reference>
<reference evidence="1" key="2">
    <citation type="submission" date="2020-01" db="EMBL/GenBank/DDBJ databases">
        <authorList>
            <person name="Korhonen P.K.K."/>
            <person name="Guangxu M.G."/>
            <person name="Wang T.W."/>
            <person name="Stroehlein A.J.S."/>
            <person name="Young N.D."/>
            <person name="Ang C.-S.A."/>
            <person name="Fernando D.W.F."/>
            <person name="Lu H.L."/>
            <person name="Taylor S.T."/>
            <person name="Ehtesham M.E.M."/>
            <person name="Najaraj S.H.N."/>
            <person name="Harsha G.H.G."/>
            <person name="Madugundu A.M."/>
            <person name="Renuse S.R."/>
            <person name="Holt D.H."/>
            <person name="Pandey A.P."/>
            <person name="Papenfuss A.P."/>
            <person name="Gasser R.B.G."/>
            <person name="Fischer K.F."/>
        </authorList>
    </citation>
    <scope>NUCLEOTIDE SEQUENCE</scope>
    <source>
        <strain evidence="1">SSS_KF_BRIS2020</strain>
    </source>
</reference>
<evidence type="ECO:0000313" key="2">
    <source>
        <dbReference type="EnsemblMetazoa" id="KAF7496192.1"/>
    </source>
</evidence>
<organism evidence="1">
    <name type="scientific">Sarcoptes scabiei</name>
    <name type="common">Itch mite</name>
    <name type="synonym">Acarus scabiei</name>
    <dbReference type="NCBI Taxonomy" id="52283"/>
    <lineage>
        <taxon>Eukaryota</taxon>
        <taxon>Metazoa</taxon>
        <taxon>Ecdysozoa</taxon>
        <taxon>Arthropoda</taxon>
        <taxon>Chelicerata</taxon>
        <taxon>Arachnida</taxon>
        <taxon>Acari</taxon>
        <taxon>Acariformes</taxon>
        <taxon>Sarcoptiformes</taxon>
        <taxon>Astigmata</taxon>
        <taxon>Psoroptidia</taxon>
        <taxon>Sarcoptoidea</taxon>
        <taxon>Sarcoptidae</taxon>
        <taxon>Sarcoptinae</taxon>
        <taxon>Sarcoptes</taxon>
    </lineage>
</organism>
<dbReference type="EMBL" id="WVUK01000022">
    <property type="protein sequence ID" value="KAF7496192.1"/>
    <property type="molecule type" value="Genomic_DNA"/>
</dbReference>
<sequence length="324" mass="38321">MTQDSASRFYTFHTVEETFASIDQLKWKIIGLRESRSETIQLSPDHMEYFQAVEEDLDILKLLVRAIEYSLRLTESNHGPFEDLTTHYRDFRLECFRSHCARCGLIREIDVLERIQTNMFATIRFYQRAFQQTYTWLHTFLRFAERAFQRAFEDSAFKMSEPPSRFDSFRPVAETFVSIDELKFQLIRLRAVNPEIIRISSSRIAFFQAIERHLDHLKELLSSVEDSLLEKLRIDLFDGNSLDEIIFLFRLFRLESLRNHRDRRRLIRTIVAMDRTGINMAVIYDIYQRAHAISHNSTSFYLGLVQSALPQISIPQFSINANPI</sequence>
<dbReference type="EnsemblMetazoa" id="SSS_3357s_mrna">
    <property type="protein sequence ID" value="KAF7496192.1"/>
    <property type="gene ID" value="SSS_3357"/>
</dbReference>
<protein>
    <submittedName>
        <fullName evidence="1 2">Uncharacterized protein</fullName>
    </submittedName>
</protein>